<feature type="transmembrane region" description="Helical" evidence="9">
    <location>
        <begin position="213"/>
        <end position="232"/>
    </location>
</feature>
<organism evidence="11 12">
    <name type="scientific">Variovorax paradoxus</name>
    <dbReference type="NCBI Taxonomy" id="34073"/>
    <lineage>
        <taxon>Bacteria</taxon>
        <taxon>Pseudomonadati</taxon>
        <taxon>Pseudomonadota</taxon>
        <taxon>Betaproteobacteria</taxon>
        <taxon>Burkholderiales</taxon>
        <taxon>Comamonadaceae</taxon>
        <taxon>Variovorax</taxon>
    </lineage>
</organism>
<evidence type="ECO:0000256" key="2">
    <source>
        <dbReference type="ARBA" id="ARBA00022475"/>
    </source>
</evidence>
<dbReference type="GO" id="GO:0010041">
    <property type="term" value="P:response to iron(III) ion"/>
    <property type="evidence" value="ECO:0007669"/>
    <property type="project" value="TreeGrafter"/>
</dbReference>
<sequence length="540" mass="59225">MRRPGSAWWTSPRPLWLIVALFAWLLATAWVRPLMAPDEGRYGSVALAMLHSGDWLVPRLDGLPFFHKPPLFYWIGAAAMSVTGPVEWAARLPSIIGAGTEAAALFLFLRRWSTMRQALLSTVVLVTTPFFFLGAQFANLDMLVAGCISATVLLAAGAALARERGEPWRALLAGAYLMAAAGLLAKGLIGLVLPGAVLVLWCAATRKTVVLKLALWLPGWVVLLAAAGPWFVAMQLKYPEFFDYFVITQHFRRFASSGFNNEHPFWFYVPVLAVLTLPWFAWVLVPRGKDDKDGKPRSRLSDVDWLMWIWLAVIVVFFSLPRSKLVGYVLPALPPLACLIAQRVLAGRAVEKLLPRMRATSAVAAVLCVACVVAVALYSVPPGTRLRLPAGQSVAPGDQVMMLDSYYYEIPFYWNLRQPVLVSDDWKAAATDTRDNWRKEIFDASRFEPARADATLIDRTQLAPVLCVPRTTWLVGPIASQLSNPWLGKAQLVAVNESIAAWRFAGSATRDPDCLGTPASAPAGAAVPSPPVPAPSTKWQ</sequence>
<keyword evidence="6 9" id="KW-1133">Transmembrane helix</keyword>
<evidence type="ECO:0000256" key="4">
    <source>
        <dbReference type="ARBA" id="ARBA00022679"/>
    </source>
</evidence>
<feature type="transmembrane region" description="Helical" evidence="9">
    <location>
        <begin position="265"/>
        <end position="285"/>
    </location>
</feature>
<evidence type="ECO:0000256" key="6">
    <source>
        <dbReference type="ARBA" id="ARBA00022989"/>
    </source>
</evidence>
<keyword evidence="3" id="KW-0328">Glycosyltransferase</keyword>
<dbReference type="GO" id="GO:0016763">
    <property type="term" value="F:pentosyltransferase activity"/>
    <property type="evidence" value="ECO:0007669"/>
    <property type="project" value="TreeGrafter"/>
</dbReference>
<feature type="transmembrane region" description="Helical" evidence="9">
    <location>
        <begin position="173"/>
        <end position="201"/>
    </location>
</feature>
<evidence type="ECO:0000256" key="3">
    <source>
        <dbReference type="ARBA" id="ARBA00022676"/>
    </source>
</evidence>
<dbReference type="Pfam" id="PF13231">
    <property type="entry name" value="PMT_2"/>
    <property type="match status" value="1"/>
</dbReference>
<name>A0AA91DTG9_VARPD</name>
<gene>
    <name evidence="11" type="ORF">A3K87_08415</name>
</gene>
<keyword evidence="2" id="KW-1003">Cell membrane</keyword>
<evidence type="ECO:0000313" key="12">
    <source>
        <dbReference type="Proteomes" id="UP000077852"/>
    </source>
</evidence>
<keyword evidence="4 11" id="KW-0808">Transferase</keyword>
<dbReference type="GO" id="GO:0009103">
    <property type="term" value="P:lipopolysaccharide biosynthetic process"/>
    <property type="evidence" value="ECO:0007669"/>
    <property type="project" value="UniProtKB-ARBA"/>
</dbReference>
<dbReference type="Proteomes" id="UP000077852">
    <property type="component" value="Unassembled WGS sequence"/>
</dbReference>
<evidence type="ECO:0000256" key="7">
    <source>
        <dbReference type="ARBA" id="ARBA00023136"/>
    </source>
</evidence>
<evidence type="ECO:0000256" key="8">
    <source>
        <dbReference type="SAM" id="MobiDB-lite"/>
    </source>
</evidence>
<reference evidence="11 12" key="1">
    <citation type="submission" date="2016-03" db="EMBL/GenBank/DDBJ databases">
        <title>Genome sequence of Variovorax paradoxus KB5.</title>
        <authorList>
            <person name="Jeong H."/>
            <person name="Hong C.E."/>
            <person name="Jo S.H."/>
            <person name="Park J.M."/>
        </authorList>
    </citation>
    <scope>NUCLEOTIDE SEQUENCE [LARGE SCALE GENOMIC DNA]</scope>
    <source>
        <strain evidence="11 12">KB5</strain>
    </source>
</reference>
<dbReference type="InterPro" id="IPR050297">
    <property type="entry name" value="LipidA_mod_glycosyltrf_83"/>
</dbReference>
<dbReference type="PANTHER" id="PTHR33908">
    <property type="entry name" value="MANNOSYLTRANSFERASE YKCB-RELATED"/>
    <property type="match status" value="1"/>
</dbReference>
<evidence type="ECO:0000256" key="5">
    <source>
        <dbReference type="ARBA" id="ARBA00022692"/>
    </source>
</evidence>
<feature type="compositionally biased region" description="Low complexity" evidence="8">
    <location>
        <begin position="516"/>
        <end position="527"/>
    </location>
</feature>
<feature type="domain" description="Glycosyltransferase RgtA/B/C/D-like" evidence="10">
    <location>
        <begin position="67"/>
        <end position="230"/>
    </location>
</feature>
<evidence type="ECO:0000256" key="9">
    <source>
        <dbReference type="SAM" id="Phobius"/>
    </source>
</evidence>
<evidence type="ECO:0000256" key="1">
    <source>
        <dbReference type="ARBA" id="ARBA00004651"/>
    </source>
</evidence>
<evidence type="ECO:0000259" key="10">
    <source>
        <dbReference type="Pfam" id="PF13231"/>
    </source>
</evidence>
<dbReference type="EMBL" id="LVHG01000026">
    <property type="protein sequence ID" value="OAK66196.1"/>
    <property type="molecule type" value="Genomic_DNA"/>
</dbReference>
<keyword evidence="5 9" id="KW-0812">Transmembrane</keyword>
<comment type="caution">
    <text evidence="11">The sequence shown here is derived from an EMBL/GenBank/DDBJ whole genome shotgun (WGS) entry which is preliminary data.</text>
</comment>
<feature type="region of interest" description="Disordered" evidence="8">
    <location>
        <begin position="513"/>
        <end position="540"/>
    </location>
</feature>
<feature type="transmembrane region" description="Helical" evidence="9">
    <location>
        <begin position="328"/>
        <end position="346"/>
    </location>
</feature>
<feature type="transmembrane region" description="Helical" evidence="9">
    <location>
        <begin position="118"/>
        <end position="135"/>
    </location>
</feature>
<keyword evidence="7 9" id="KW-0472">Membrane</keyword>
<dbReference type="GO" id="GO:0005886">
    <property type="term" value="C:plasma membrane"/>
    <property type="evidence" value="ECO:0007669"/>
    <property type="project" value="UniProtKB-SubCell"/>
</dbReference>
<feature type="transmembrane region" description="Helical" evidence="9">
    <location>
        <begin position="305"/>
        <end position="322"/>
    </location>
</feature>
<feature type="transmembrane region" description="Helical" evidence="9">
    <location>
        <begin position="358"/>
        <end position="380"/>
    </location>
</feature>
<dbReference type="InterPro" id="IPR038731">
    <property type="entry name" value="RgtA/B/C-like"/>
</dbReference>
<accession>A0AA91DTG9</accession>
<dbReference type="PANTHER" id="PTHR33908:SF3">
    <property type="entry name" value="UNDECAPRENYL PHOSPHATE-ALPHA-4-AMINO-4-DEOXY-L-ARABINOSE ARABINOSYL TRANSFERASE"/>
    <property type="match status" value="1"/>
</dbReference>
<protein>
    <submittedName>
        <fullName evidence="11">Glycosyl transferase family 39</fullName>
    </submittedName>
</protein>
<comment type="subcellular location">
    <subcellularLocation>
        <location evidence="1">Cell membrane</location>
        <topology evidence="1">Multi-pass membrane protein</topology>
    </subcellularLocation>
</comment>
<proteinExistence type="predicted"/>
<dbReference type="AlphaFoldDB" id="A0AA91DTG9"/>
<evidence type="ECO:0000313" key="11">
    <source>
        <dbReference type="EMBL" id="OAK66196.1"/>
    </source>
</evidence>
<dbReference type="RefSeq" id="WP_081266392.1">
    <property type="nucleotide sequence ID" value="NZ_LVHG01000026.1"/>
</dbReference>